<evidence type="ECO:0000256" key="1">
    <source>
        <dbReference type="SAM" id="Phobius"/>
    </source>
</evidence>
<feature type="transmembrane region" description="Helical" evidence="1">
    <location>
        <begin position="76"/>
        <end position="98"/>
    </location>
</feature>
<evidence type="ECO:0000313" key="3">
    <source>
        <dbReference type="Proteomes" id="UP001589755"/>
    </source>
</evidence>
<gene>
    <name evidence="2" type="ORF">ACFFJ2_09790</name>
</gene>
<keyword evidence="3" id="KW-1185">Reference proteome</keyword>
<name>A0ABV6D7P8_9HYPH</name>
<organism evidence="2 3">
    <name type="scientific">Chelativorans intermedius</name>
    <dbReference type="NCBI Taxonomy" id="515947"/>
    <lineage>
        <taxon>Bacteria</taxon>
        <taxon>Pseudomonadati</taxon>
        <taxon>Pseudomonadota</taxon>
        <taxon>Alphaproteobacteria</taxon>
        <taxon>Hyphomicrobiales</taxon>
        <taxon>Phyllobacteriaceae</taxon>
        <taxon>Chelativorans</taxon>
    </lineage>
</organism>
<protein>
    <submittedName>
        <fullName evidence="2">Uncharacterized protein</fullName>
    </submittedName>
</protein>
<dbReference type="EMBL" id="JBHLXD010000013">
    <property type="protein sequence ID" value="MFC0208690.1"/>
    <property type="molecule type" value="Genomic_DNA"/>
</dbReference>
<keyword evidence="1" id="KW-1133">Transmembrane helix</keyword>
<keyword evidence="1" id="KW-0472">Membrane</keyword>
<dbReference type="Proteomes" id="UP001589755">
    <property type="component" value="Unassembled WGS sequence"/>
</dbReference>
<evidence type="ECO:0000313" key="2">
    <source>
        <dbReference type="EMBL" id="MFC0208690.1"/>
    </source>
</evidence>
<accession>A0ABV6D7P8</accession>
<sequence>MLQMLFSGSGAALISGLLGFFGSVALAVPAISSVDSRRTLLQLQRLQLELKVPSAFDQQAKPLLKRALREIATERWWYRTGFALLGLSFALTVAKALFEGS</sequence>
<comment type="caution">
    <text evidence="2">The sequence shown here is derived from an EMBL/GenBank/DDBJ whole genome shotgun (WGS) entry which is preliminary data.</text>
</comment>
<keyword evidence="1" id="KW-0812">Transmembrane</keyword>
<proteinExistence type="predicted"/>
<dbReference type="RefSeq" id="WP_261522054.1">
    <property type="nucleotide sequence ID" value="NZ_JAODNW010000021.1"/>
</dbReference>
<reference evidence="2 3" key="1">
    <citation type="submission" date="2024-09" db="EMBL/GenBank/DDBJ databases">
        <authorList>
            <person name="Sun Q."/>
            <person name="Mori K."/>
        </authorList>
    </citation>
    <scope>NUCLEOTIDE SEQUENCE [LARGE SCALE GENOMIC DNA]</scope>
    <source>
        <strain evidence="2 3">CCM 8543</strain>
    </source>
</reference>